<dbReference type="InParanoid" id="A0A2J7Q4K5"/>
<sequence length="139" mass="16150">MAERLFFEQRKAVLKWYWKYGTVNRHRCVYRAPVNPHVHAGKEVILPGVNVWCGLSSHGLIGPFFFEGTVTGQVYLDMLQTSIFPLEMRDFYLQQDGAPPHYHRDVRAYLDDTLPGRWVGRRGAIEYPPRSPDLTPLDF</sequence>
<proteinExistence type="predicted"/>
<evidence type="ECO:0000313" key="1">
    <source>
        <dbReference type="EMBL" id="PNF23512.1"/>
    </source>
</evidence>
<keyword evidence="2" id="KW-1185">Reference proteome</keyword>
<comment type="caution">
    <text evidence="1">The sequence shown here is derived from an EMBL/GenBank/DDBJ whole genome shotgun (WGS) entry which is preliminary data.</text>
</comment>
<dbReference type="PANTHER" id="PTHR47326">
    <property type="entry name" value="TRANSPOSABLE ELEMENT TC3 TRANSPOSASE-LIKE PROTEIN"/>
    <property type="match status" value="1"/>
</dbReference>
<dbReference type="Proteomes" id="UP000235965">
    <property type="component" value="Unassembled WGS sequence"/>
</dbReference>
<dbReference type="InterPro" id="IPR036397">
    <property type="entry name" value="RNaseH_sf"/>
</dbReference>
<evidence type="ECO:0008006" key="3">
    <source>
        <dbReference type="Google" id="ProtNLM"/>
    </source>
</evidence>
<organism evidence="1 2">
    <name type="scientific">Cryptotermes secundus</name>
    <dbReference type="NCBI Taxonomy" id="105785"/>
    <lineage>
        <taxon>Eukaryota</taxon>
        <taxon>Metazoa</taxon>
        <taxon>Ecdysozoa</taxon>
        <taxon>Arthropoda</taxon>
        <taxon>Hexapoda</taxon>
        <taxon>Insecta</taxon>
        <taxon>Pterygota</taxon>
        <taxon>Neoptera</taxon>
        <taxon>Polyneoptera</taxon>
        <taxon>Dictyoptera</taxon>
        <taxon>Blattodea</taxon>
        <taxon>Blattoidea</taxon>
        <taxon>Termitoidae</taxon>
        <taxon>Kalotermitidae</taxon>
        <taxon>Cryptotermitinae</taxon>
        <taxon>Cryptotermes</taxon>
    </lineage>
</organism>
<dbReference type="GO" id="GO:0003676">
    <property type="term" value="F:nucleic acid binding"/>
    <property type="evidence" value="ECO:0007669"/>
    <property type="project" value="InterPro"/>
</dbReference>
<dbReference type="PANTHER" id="PTHR47326:SF1">
    <property type="entry name" value="HTH PSQ-TYPE DOMAIN-CONTAINING PROTEIN"/>
    <property type="match status" value="1"/>
</dbReference>
<accession>A0A2J7Q4K5</accession>
<dbReference type="EMBL" id="NEVH01018378">
    <property type="protein sequence ID" value="PNF23512.1"/>
    <property type="molecule type" value="Genomic_DNA"/>
</dbReference>
<gene>
    <name evidence="1" type="ORF">B7P43_G05612</name>
</gene>
<dbReference type="AlphaFoldDB" id="A0A2J7Q4K5"/>
<evidence type="ECO:0000313" key="2">
    <source>
        <dbReference type="Proteomes" id="UP000235965"/>
    </source>
</evidence>
<protein>
    <recommendedName>
        <fullName evidence="3">Tc1-like transposase DDE domain-containing protein</fullName>
    </recommendedName>
</protein>
<dbReference type="Gene3D" id="3.30.420.10">
    <property type="entry name" value="Ribonuclease H-like superfamily/Ribonuclease H"/>
    <property type="match status" value="1"/>
</dbReference>
<dbReference type="STRING" id="105785.A0A2J7Q4K5"/>
<reference evidence="1 2" key="1">
    <citation type="submission" date="2017-12" db="EMBL/GenBank/DDBJ databases">
        <title>Hemimetabolous genomes reveal molecular basis of termite eusociality.</title>
        <authorList>
            <person name="Harrison M.C."/>
            <person name="Jongepier E."/>
            <person name="Robertson H.M."/>
            <person name="Arning N."/>
            <person name="Bitard-Feildel T."/>
            <person name="Chao H."/>
            <person name="Childers C.P."/>
            <person name="Dinh H."/>
            <person name="Doddapaneni H."/>
            <person name="Dugan S."/>
            <person name="Gowin J."/>
            <person name="Greiner C."/>
            <person name="Han Y."/>
            <person name="Hu H."/>
            <person name="Hughes D.S.T."/>
            <person name="Huylmans A.-K."/>
            <person name="Kemena C."/>
            <person name="Kremer L.P.M."/>
            <person name="Lee S.L."/>
            <person name="Lopez-Ezquerra A."/>
            <person name="Mallet L."/>
            <person name="Monroy-Kuhn J.M."/>
            <person name="Moser A."/>
            <person name="Murali S.C."/>
            <person name="Muzny D.M."/>
            <person name="Otani S."/>
            <person name="Piulachs M.-D."/>
            <person name="Poelchau M."/>
            <person name="Qu J."/>
            <person name="Schaub F."/>
            <person name="Wada-Katsumata A."/>
            <person name="Worley K.C."/>
            <person name="Xie Q."/>
            <person name="Ylla G."/>
            <person name="Poulsen M."/>
            <person name="Gibbs R.A."/>
            <person name="Schal C."/>
            <person name="Richards S."/>
            <person name="Belles X."/>
            <person name="Korb J."/>
            <person name="Bornberg-Bauer E."/>
        </authorList>
    </citation>
    <scope>NUCLEOTIDE SEQUENCE [LARGE SCALE GENOMIC DNA]</scope>
    <source>
        <tissue evidence="1">Whole body</tissue>
    </source>
</reference>
<name>A0A2J7Q4K5_9NEOP</name>